<dbReference type="PROSITE" id="PS51379">
    <property type="entry name" value="4FE4S_FER_2"/>
    <property type="match status" value="2"/>
</dbReference>
<dbReference type="PROSITE" id="PS00198">
    <property type="entry name" value="4FE4S_FER_1"/>
    <property type="match status" value="2"/>
</dbReference>
<dbReference type="CDD" id="cd00207">
    <property type="entry name" value="fer2"/>
    <property type="match status" value="1"/>
</dbReference>
<dbReference type="eggNOG" id="COG1152">
    <property type="taxonomic scope" value="Bacteria"/>
</dbReference>
<keyword evidence="7" id="KW-1185">Reference proteome</keyword>
<dbReference type="AlphaFoldDB" id="C0GJW4"/>
<proteinExistence type="predicted"/>
<dbReference type="InterPro" id="IPR036010">
    <property type="entry name" value="2Fe-2S_ferredoxin-like_sf"/>
</dbReference>
<name>C0GJW4_DETAL</name>
<comment type="caution">
    <text evidence="6">The sequence shown here is derived from an EMBL/GenBank/DDBJ whole genome shotgun (WGS) entry which is preliminary data.</text>
</comment>
<dbReference type="SUPFAM" id="SSF54292">
    <property type="entry name" value="2Fe-2S ferredoxin-like"/>
    <property type="match status" value="1"/>
</dbReference>
<keyword evidence="2" id="KW-0408">Iron</keyword>
<accession>C0GJW4</accession>
<feature type="domain" description="2Fe-2S ferredoxin-type" evidence="4">
    <location>
        <begin position="6"/>
        <end position="84"/>
    </location>
</feature>
<feature type="domain" description="4Fe-4S ferredoxin-type" evidence="5">
    <location>
        <begin position="141"/>
        <end position="171"/>
    </location>
</feature>
<dbReference type="GO" id="GO:0051537">
    <property type="term" value="F:2 iron, 2 sulfur cluster binding"/>
    <property type="evidence" value="ECO:0007669"/>
    <property type="project" value="InterPro"/>
</dbReference>
<dbReference type="InterPro" id="IPR012675">
    <property type="entry name" value="Beta-grasp_dom_sf"/>
</dbReference>
<dbReference type="Gene3D" id="3.10.20.30">
    <property type="match status" value="1"/>
</dbReference>
<dbReference type="InterPro" id="IPR017896">
    <property type="entry name" value="4Fe4S_Fe-S-bd"/>
</dbReference>
<dbReference type="Pfam" id="PF12838">
    <property type="entry name" value="Fer4_7"/>
    <property type="match status" value="1"/>
</dbReference>
<evidence type="ECO:0000313" key="7">
    <source>
        <dbReference type="Proteomes" id="UP000006443"/>
    </source>
</evidence>
<evidence type="ECO:0000256" key="2">
    <source>
        <dbReference type="ARBA" id="ARBA00023004"/>
    </source>
</evidence>
<gene>
    <name evidence="6" type="ORF">DealDRAFT_2773</name>
</gene>
<evidence type="ECO:0000313" key="6">
    <source>
        <dbReference type="EMBL" id="EEG76333.1"/>
    </source>
</evidence>
<dbReference type="Gene3D" id="3.30.70.20">
    <property type="match status" value="1"/>
</dbReference>
<dbReference type="EMBL" id="ACJM01000019">
    <property type="protein sequence ID" value="EEG76333.1"/>
    <property type="molecule type" value="Genomic_DNA"/>
</dbReference>
<keyword evidence="1" id="KW-0479">Metal-binding</keyword>
<reference evidence="6 7" key="1">
    <citation type="submission" date="2009-02" db="EMBL/GenBank/DDBJ databases">
        <title>Sequencing of the draft genome and assembly of Dethiobacter alkaliphilus AHT 1.</title>
        <authorList>
            <consortium name="US DOE Joint Genome Institute (JGI-PGF)"/>
            <person name="Lucas S."/>
            <person name="Copeland A."/>
            <person name="Lapidus A."/>
            <person name="Glavina del Rio T."/>
            <person name="Dalin E."/>
            <person name="Tice H."/>
            <person name="Bruce D."/>
            <person name="Goodwin L."/>
            <person name="Pitluck S."/>
            <person name="Larimer F."/>
            <person name="Land M.L."/>
            <person name="Hauser L."/>
            <person name="Muyzer G."/>
        </authorList>
    </citation>
    <scope>NUCLEOTIDE SEQUENCE [LARGE SCALE GENOMIC DNA]</scope>
    <source>
        <strain evidence="6 7">AHT 1</strain>
    </source>
</reference>
<protein>
    <submittedName>
        <fullName evidence="6">Ferredoxin</fullName>
    </submittedName>
</protein>
<evidence type="ECO:0000256" key="1">
    <source>
        <dbReference type="ARBA" id="ARBA00022723"/>
    </source>
</evidence>
<dbReference type="SUPFAM" id="SSF46548">
    <property type="entry name" value="alpha-helical ferredoxin"/>
    <property type="match status" value="1"/>
</dbReference>
<dbReference type="Proteomes" id="UP000006443">
    <property type="component" value="Unassembled WGS sequence"/>
</dbReference>
<dbReference type="GO" id="GO:0046872">
    <property type="term" value="F:metal ion binding"/>
    <property type="evidence" value="ECO:0007669"/>
    <property type="project" value="UniProtKB-KW"/>
</dbReference>
<keyword evidence="3" id="KW-0411">Iron-sulfur</keyword>
<dbReference type="RefSeq" id="WP_008518489.1">
    <property type="nucleotide sequence ID" value="NZ_ACJM01000019.1"/>
</dbReference>
<dbReference type="Pfam" id="PF00111">
    <property type="entry name" value="Fer2"/>
    <property type="match status" value="1"/>
</dbReference>
<dbReference type="InterPro" id="IPR006058">
    <property type="entry name" value="2Fe2S_fd_BS"/>
</dbReference>
<evidence type="ECO:0000256" key="3">
    <source>
        <dbReference type="ARBA" id="ARBA00023014"/>
    </source>
</evidence>
<dbReference type="InterPro" id="IPR017900">
    <property type="entry name" value="4Fe4S_Fe_S_CS"/>
</dbReference>
<dbReference type="InterPro" id="IPR001041">
    <property type="entry name" value="2Fe-2S_ferredoxin-type"/>
</dbReference>
<evidence type="ECO:0000259" key="4">
    <source>
        <dbReference type="PROSITE" id="PS51085"/>
    </source>
</evidence>
<dbReference type="STRING" id="555088.DealDRAFT_2773"/>
<dbReference type="PROSITE" id="PS51085">
    <property type="entry name" value="2FE2S_FER_2"/>
    <property type="match status" value="1"/>
</dbReference>
<feature type="domain" description="4Fe-4S ferredoxin-type" evidence="5">
    <location>
        <begin position="102"/>
        <end position="133"/>
    </location>
</feature>
<evidence type="ECO:0000259" key="5">
    <source>
        <dbReference type="PROSITE" id="PS51379"/>
    </source>
</evidence>
<sequence>MVSDVNMVNIFIMGKKYEVPDSLTIMNAMEYAGYQLVRGCGCRAGFCGACATVYRLEGDYDLKVGLACQTQVEENMYLTQIPFFPAQKLEYNLQELKPTAEQITEFYPEIYRCIGCNACTKICPQDLKVMQYVGYAQRGQIDRCADESFDCVMCGLCASRCPAQITQFNVGILARRLYSRHIAPPAEHLQKRVEEVESGKYEAEFEELMKASKAELRERYGSRDIEK</sequence>
<dbReference type="PROSITE" id="PS00197">
    <property type="entry name" value="2FE2S_FER_1"/>
    <property type="match status" value="1"/>
</dbReference>
<organism evidence="6 7">
    <name type="scientific">Dethiobacter alkaliphilus AHT 1</name>
    <dbReference type="NCBI Taxonomy" id="555088"/>
    <lineage>
        <taxon>Bacteria</taxon>
        <taxon>Bacillati</taxon>
        <taxon>Bacillota</taxon>
        <taxon>Dethiobacteria</taxon>
        <taxon>Dethiobacterales</taxon>
        <taxon>Dethiobacteraceae</taxon>
        <taxon>Dethiobacter</taxon>
    </lineage>
</organism>